<accession>A0A9X4P768</accession>
<name>A0A9X4P768_9LACT</name>
<dbReference type="GO" id="GO:0005960">
    <property type="term" value="C:glycine cleavage complex"/>
    <property type="evidence" value="ECO:0007669"/>
    <property type="project" value="TreeGrafter"/>
</dbReference>
<comment type="caution">
    <text evidence="1">The sequence shown here is derived from an EMBL/GenBank/DDBJ whole genome shotgun (WGS) entry which is preliminary data.</text>
</comment>
<dbReference type="PANTHER" id="PTHR11773">
    <property type="entry name" value="GLYCINE DEHYDROGENASE, DECARBOXYLATING"/>
    <property type="match status" value="1"/>
</dbReference>
<dbReference type="GO" id="GO:0005829">
    <property type="term" value="C:cytosol"/>
    <property type="evidence" value="ECO:0007669"/>
    <property type="project" value="TreeGrafter"/>
</dbReference>
<feature type="non-terminal residue" evidence="1">
    <location>
        <position position="1"/>
    </location>
</feature>
<dbReference type="GO" id="GO:0019464">
    <property type="term" value="P:glycine decarboxylation via glycine cleavage system"/>
    <property type="evidence" value="ECO:0007669"/>
    <property type="project" value="TreeGrafter"/>
</dbReference>
<sequence length="73" mass="8402">PASMQRQSAYLQHPVFHRYHSETDMMRYLKKLEVKDLSLNRAMIPLGSCTMKLNAAAEMMCLSMPEFAGLHPF</sequence>
<gene>
    <name evidence="1" type="ORF">NF717_12570</name>
</gene>
<evidence type="ECO:0008006" key="3">
    <source>
        <dbReference type="Google" id="ProtNLM"/>
    </source>
</evidence>
<dbReference type="Proteomes" id="UP001153199">
    <property type="component" value="Unassembled WGS sequence"/>
</dbReference>
<keyword evidence="2" id="KW-1185">Reference proteome</keyword>
<dbReference type="InterPro" id="IPR020581">
    <property type="entry name" value="GDC_P"/>
</dbReference>
<organism evidence="1 2">
    <name type="scientific">Lactococcus formosensis</name>
    <dbReference type="NCBI Taxonomy" id="1281486"/>
    <lineage>
        <taxon>Bacteria</taxon>
        <taxon>Bacillati</taxon>
        <taxon>Bacillota</taxon>
        <taxon>Bacilli</taxon>
        <taxon>Lactobacillales</taxon>
        <taxon>Streptococcaceae</taxon>
        <taxon>Lactococcus</taxon>
    </lineage>
</organism>
<feature type="non-terminal residue" evidence="1">
    <location>
        <position position="73"/>
    </location>
</feature>
<dbReference type="PANTHER" id="PTHR11773:SF13">
    <property type="entry name" value="GLYCINE DEHYDROGENASE (DECARBOXYLATING)"/>
    <property type="match status" value="1"/>
</dbReference>
<dbReference type="GO" id="GO:0016594">
    <property type="term" value="F:glycine binding"/>
    <property type="evidence" value="ECO:0007669"/>
    <property type="project" value="TreeGrafter"/>
</dbReference>
<proteinExistence type="predicted"/>
<dbReference type="AlphaFoldDB" id="A0A9X4P768"/>
<evidence type="ECO:0000313" key="2">
    <source>
        <dbReference type="Proteomes" id="UP001153199"/>
    </source>
</evidence>
<reference evidence="1" key="1">
    <citation type="submission" date="2022-06" db="EMBL/GenBank/DDBJ databases">
        <title>Lactococcus from bovine mastitis in China.</title>
        <authorList>
            <person name="Lin Y."/>
            <person name="Han B."/>
        </authorList>
    </citation>
    <scope>NUCLEOTIDE SEQUENCE</scope>
    <source>
        <strain evidence="1">Ningxia-I-26</strain>
    </source>
</reference>
<dbReference type="InterPro" id="IPR015424">
    <property type="entry name" value="PyrdxlP-dep_Trfase"/>
</dbReference>
<dbReference type="SUPFAM" id="SSF53383">
    <property type="entry name" value="PLP-dependent transferases"/>
    <property type="match status" value="1"/>
</dbReference>
<protein>
    <recommendedName>
        <fullName evidence="3">Glycine dehydrogenase (aminomethyl-transferring)</fullName>
    </recommendedName>
</protein>
<dbReference type="GO" id="GO:0004375">
    <property type="term" value="F:glycine dehydrogenase (decarboxylating) activity"/>
    <property type="evidence" value="ECO:0007669"/>
    <property type="project" value="InterPro"/>
</dbReference>
<evidence type="ECO:0000313" key="1">
    <source>
        <dbReference type="EMBL" id="MDG6146469.1"/>
    </source>
</evidence>
<dbReference type="EMBL" id="JAMWFV010000282">
    <property type="protein sequence ID" value="MDG6146469.1"/>
    <property type="molecule type" value="Genomic_DNA"/>
</dbReference>
<dbReference type="GO" id="GO:0030170">
    <property type="term" value="F:pyridoxal phosphate binding"/>
    <property type="evidence" value="ECO:0007669"/>
    <property type="project" value="TreeGrafter"/>
</dbReference>